<keyword evidence="1" id="KW-0812">Transmembrane</keyword>
<dbReference type="RefSeq" id="WP_141623685.1">
    <property type="nucleotide sequence ID" value="NZ_CP041242.1"/>
</dbReference>
<accession>A0A514BSJ4</accession>
<evidence type="ECO:0000313" key="2">
    <source>
        <dbReference type="EMBL" id="QDH70350.1"/>
    </source>
</evidence>
<keyword evidence="3" id="KW-1185">Reference proteome</keyword>
<dbReference type="KEGG" id="lyj:FKV23_09790"/>
<gene>
    <name evidence="2" type="ORF">FKV23_09790</name>
</gene>
<evidence type="ECO:0000313" key="3">
    <source>
        <dbReference type="Proteomes" id="UP000317199"/>
    </source>
</evidence>
<evidence type="ECO:0000256" key="1">
    <source>
        <dbReference type="SAM" id="Phobius"/>
    </source>
</evidence>
<dbReference type="AlphaFoldDB" id="A0A514BSJ4"/>
<organism evidence="2 3">
    <name type="scientific">Marilutibacter alkalisoli</name>
    <dbReference type="NCBI Taxonomy" id="2591633"/>
    <lineage>
        <taxon>Bacteria</taxon>
        <taxon>Pseudomonadati</taxon>
        <taxon>Pseudomonadota</taxon>
        <taxon>Gammaproteobacteria</taxon>
        <taxon>Lysobacterales</taxon>
        <taxon>Lysobacteraceae</taxon>
        <taxon>Marilutibacter</taxon>
    </lineage>
</organism>
<keyword evidence="1" id="KW-1133">Transmembrane helix</keyword>
<reference evidence="2 3" key="1">
    <citation type="submission" date="2019-06" db="EMBL/GenBank/DDBJ databases">
        <title>Lysobacter alkalisoli sp. nov. isolated from saline-alkali soil.</title>
        <authorList>
            <person name="Sun J.-Q."/>
            <person name="Xu L."/>
        </authorList>
    </citation>
    <scope>NUCLEOTIDE SEQUENCE [LARGE SCALE GENOMIC DNA]</scope>
    <source>
        <strain evidence="2 3">SJ-36</strain>
    </source>
</reference>
<proteinExistence type="predicted"/>
<sequence>MSEDGGLFLLLLGPTGGAGLYWLLYRYYRNTDKSHAFEHETDVVAQPVTGADQDRKIREIKGTRATSISGNNVRAYRARVQQMQGDS</sequence>
<dbReference type="EMBL" id="CP041242">
    <property type="protein sequence ID" value="QDH70350.1"/>
    <property type="molecule type" value="Genomic_DNA"/>
</dbReference>
<dbReference type="OrthoDB" id="6001663at2"/>
<dbReference type="Proteomes" id="UP000317199">
    <property type="component" value="Chromosome"/>
</dbReference>
<feature type="transmembrane region" description="Helical" evidence="1">
    <location>
        <begin position="6"/>
        <end position="25"/>
    </location>
</feature>
<name>A0A514BSJ4_9GAMM</name>
<protein>
    <submittedName>
        <fullName evidence="2">Uncharacterized protein</fullName>
    </submittedName>
</protein>
<keyword evidence="1" id="KW-0472">Membrane</keyword>